<sequence>MLISEPALLESSLAVTTQHWAADVSRQQNAHFHSIRAVNALIQRINSGQAHTNAVLAVVCTMAIGGRLANDDIVWSIHMKGMTYLIRERYARGIFHLPSWFTDLLLSDSINNLFNFPRVYHSEIISSLNLHHNHPILRVATIYDGIAQLWESIALFQNCTQGLAFIVQRIEGLLAKLHHETQSLCLHESAAVQSTALALKIILYMSWPTPIEPNIAVLAGKLKEALCLTERNTCCYLDFSSFQLMIGAVSAEIGSSTRIWFLTKLKAAISVLQSRGWDTLLDLFNRVMIPNERIMAYLKNLWAELHTKKVANTIA</sequence>
<name>A0A2P4Z7X6_9HYPO</name>
<organism evidence="2 3">
    <name type="scientific">Trichoderma gamsii</name>
    <dbReference type="NCBI Taxonomy" id="398673"/>
    <lineage>
        <taxon>Eukaryota</taxon>
        <taxon>Fungi</taxon>
        <taxon>Dikarya</taxon>
        <taxon>Ascomycota</taxon>
        <taxon>Pezizomycotina</taxon>
        <taxon>Sordariomycetes</taxon>
        <taxon>Hypocreomycetidae</taxon>
        <taxon>Hypocreales</taxon>
        <taxon>Hypocreaceae</taxon>
        <taxon>Trichoderma</taxon>
    </lineage>
</organism>
<evidence type="ECO:0000313" key="3">
    <source>
        <dbReference type="Proteomes" id="UP000054821"/>
    </source>
</evidence>
<dbReference type="GeneID" id="36347931"/>
<dbReference type="EMBL" id="JPDN02000071">
    <property type="protein sequence ID" value="PON20371.1"/>
    <property type="molecule type" value="Genomic_DNA"/>
</dbReference>
<proteinExistence type="predicted"/>
<dbReference type="RefSeq" id="XP_024404390.1">
    <property type="nucleotide sequence ID" value="XM_024550862.1"/>
</dbReference>
<accession>A0A2P4Z7X6</accession>
<dbReference type="InterPro" id="IPR021858">
    <property type="entry name" value="Fun_TF"/>
</dbReference>
<protein>
    <submittedName>
        <fullName evidence="2">Uncharacterized protein</fullName>
    </submittedName>
</protein>
<evidence type="ECO:0000256" key="1">
    <source>
        <dbReference type="ARBA" id="ARBA00023242"/>
    </source>
</evidence>
<keyword evidence="3" id="KW-1185">Reference proteome</keyword>
<comment type="caution">
    <text evidence="2">The sequence shown here is derived from an EMBL/GenBank/DDBJ whole genome shotgun (WGS) entry which is preliminary data.</text>
</comment>
<dbReference type="Pfam" id="PF11951">
    <property type="entry name" value="Fungal_trans_2"/>
    <property type="match status" value="1"/>
</dbReference>
<evidence type="ECO:0000313" key="2">
    <source>
        <dbReference type="EMBL" id="PON20371.1"/>
    </source>
</evidence>
<dbReference type="AlphaFoldDB" id="A0A2P4Z7X6"/>
<gene>
    <name evidence="2" type="ORF">TGAM01_v210750</name>
</gene>
<reference evidence="2 3" key="1">
    <citation type="journal article" date="2016" name="Genome Announc.">
        <title>Draft Whole-Genome Sequence of Trichoderma gamsii T6085, a Promising Biocontrol Agent of Fusarium Head Blight on Wheat.</title>
        <authorList>
            <person name="Baroncelli R."/>
            <person name="Zapparata A."/>
            <person name="Piaggeschi G."/>
            <person name="Sarrocco S."/>
            <person name="Vannacci G."/>
        </authorList>
    </citation>
    <scope>NUCLEOTIDE SEQUENCE [LARGE SCALE GENOMIC DNA]</scope>
    <source>
        <strain evidence="2 3">T6085</strain>
    </source>
</reference>
<dbReference type="Proteomes" id="UP000054821">
    <property type="component" value="Unassembled WGS sequence"/>
</dbReference>
<keyword evidence="1" id="KW-0539">Nucleus</keyword>